<comment type="caution">
    <text evidence="3">The sequence shown here is derived from an EMBL/GenBank/DDBJ whole genome shotgun (WGS) entry which is preliminary data.</text>
</comment>
<dbReference type="SUPFAM" id="SSF54909">
    <property type="entry name" value="Dimeric alpha+beta barrel"/>
    <property type="match status" value="1"/>
</dbReference>
<keyword evidence="4" id="KW-1185">Reference proteome</keyword>
<evidence type="ECO:0000313" key="4">
    <source>
        <dbReference type="Proteomes" id="UP001521150"/>
    </source>
</evidence>
<dbReference type="PANTHER" id="PTHR35174:SF3">
    <property type="entry name" value="BLL7171 PROTEIN"/>
    <property type="match status" value="1"/>
</dbReference>
<comment type="similarity">
    <text evidence="1">Belongs to the YciI family.</text>
</comment>
<dbReference type="EMBL" id="JAJVCN010000001">
    <property type="protein sequence ID" value="MCE7001499.1"/>
    <property type="molecule type" value="Genomic_DNA"/>
</dbReference>
<reference evidence="3 4" key="1">
    <citation type="submission" date="2021-12" db="EMBL/GenBank/DDBJ databases">
        <title>Genome sequence of Kibdelosporangium philippinense ATCC 49844.</title>
        <authorList>
            <person name="Fedorov E.A."/>
            <person name="Omeragic M."/>
            <person name="Shalygina K.F."/>
            <person name="Maclea K.S."/>
        </authorList>
    </citation>
    <scope>NUCLEOTIDE SEQUENCE [LARGE SCALE GENOMIC DNA]</scope>
    <source>
        <strain evidence="3 4">ATCC 49844</strain>
    </source>
</reference>
<sequence length="122" mass="13516">MKYLLIMNINPATMATLTEEEREAIGAGHQKFMDTITETGEMIVTQALADPSNTLTVQTKNGVQVVTDGPYIEAKEFMGGFYLVECESKERAVELAKMIPDTKHDGFGVEVRPVMFSHGLEM</sequence>
<dbReference type="InterPro" id="IPR005545">
    <property type="entry name" value="YCII"/>
</dbReference>
<evidence type="ECO:0000313" key="3">
    <source>
        <dbReference type="EMBL" id="MCE7001499.1"/>
    </source>
</evidence>
<feature type="domain" description="YCII-related" evidence="2">
    <location>
        <begin position="1"/>
        <end position="114"/>
    </location>
</feature>
<protein>
    <submittedName>
        <fullName evidence="3">YciI family protein</fullName>
    </submittedName>
</protein>
<name>A0ABS8Z0K3_9PSEU</name>
<evidence type="ECO:0000256" key="1">
    <source>
        <dbReference type="ARBA" id="ARBA00007689"/>
    </source>
</evidence>
<evidence type="ECO:0000259" key="2">
    <source>
        <dbReference type="Pfam" id="PF03795"/>
    </source>
</evidence>
<dbReference type="Pfam" id="PF03795">
    <property type="entry name" value="YCII"/>
    <property type="match status" value="1"/>
</dbReference>
<dbReference type="RefSeq" id="WP_233722564.1">
    <property type="nucleotide sequence ID" value="NZ_JAJVCN010000001.1"/>
</dbReference>
<proteinExistence type="inferred from homology"/>
<organism evidence="3 4">
    <name type="scientific">Kibdelosporangium philippinense</name>
    <dbReference type="NCBI Taxonomy" id="211113"/>
    <lineage>
        <taxon>Bacteria</taxon>
        <taxon>Bacillati</taxon>
        <taxon>Actinomycetota</taxon>
        <taxon>Actinomycetes</taxon>
        <taxon>Pseudonocardiales</taxon>
        <taxon>Pseudonocardiaceae</taxon>
        <taxon>Kibdelosporangium</taxon>
    </lineage>
</organism>
<dbReference type="Proteomes" id="UP001521150">
    <property type="component" value="Unassembled WGS sequence"/>
</dbReference>
<dbReference type="Gene3D" id="3.30.70.1060">
    <property type="entry name" value="Dimeric alpha+beta barrel"/>
    <property type="match status" value="1"/>
</dbReference>
<dbReference type="PANTHER" id="PTHR35174">
    <property type="entry name" value="BLL7171 PROTEIN-RELATED"/>
    <property type="match status" value="1"/>
</dbReference>
<accession>A0ABS8Z0K3</accession>
<dbReference type="InterPro" id="IPR011008">
    <property type="entry name" value="Dimeric_a/b-barrel"/>
</dbReference>
<gene>
    <name evidence="3" type="ORF">LWC34_01380</name>
</gene>